<dbReference type="RefSeq" id="WP_199386332.1">
    <property type="nucleotide sequence ID" value="NZ_JAEMHM010000022.1"/>
</dbReference>
<dbReference type="AlphaFoldDB" id="A0A8J7M2Z9"/>
<accession>A0A8J7M2Z9</accession>
<dbReference type="InterPro" id="IPR023813">
    <property type="entry name" value="HsmA-like"/>
</dbReference>
<proteinExistence type="predicted"/>
<comment type="caution">
    <text evidence="2">The sequence shown here is derived from an EMBL/GenBank/DDBJ whole genome shotgun (WGS) entry which is preliminary data.</text>
</comment>
<reference evidence="2" key="1">
    <citation type="submission" date="2020-12" db="EMBL/GenBank/DDBJ databases">
        <title>Geomonas sp. Red875, isolated from river sediment.</title>
        <authorList>
            <person name="Xu Z."/>
            <person name="Zhang Z."/>
            <person name="Masuda Y."/>
            <person name="Itoh H."/>
            <person name="Senoo K."/>
        </authorList>
    </citation>
    <scope>NUCLEOTIDE SEQUENCE</scope>
    <source>
        <strain evidence="2">Red875</strain>
    </source>
</reference>
<evidence type="ECO:0000313" key="3">
    <source>
        <dbReference type="Proteomes" id="UP000636888"/>
    </source>
</evidence>
<keyword evidence="3" id="KW-1185">Reference proteome</keyword>
<dbReference type="Proteomes" id="UP000636888">
    <property type="component" value="Unassembled WGS sequence"/>
</dbReference>
<keyword evidence="1" id="KW-0472">Membrane</keyword>
<feature type="transmembrane region" description="Helical" evidence="1">
    <location>
        <begin position="33"/>
        <end position="54"/>
    </location>
</feature>
<evidence type="ECO:0000256" key="1">
    <source>
        <dbReference type="SAM" id="Phobius"/>
    </source>
</evidence>
<organism evidence="2 3">
    <name type="scientific">Geomesophilobacter sediminis</name>
    <dbReference type="NCBI Taxonomy" id="2798584"/>
    <lineage>
        <taxon>Bacteria</taxon>
        <taxon>Pseudomonadati</taxon>
        <taxon>Thermodesulfobacteriota</taxon>
        <taxon>Desulfuromonadia</taxon>
        <taxon>Geobacterales</taxon>
        <taxon>Geobacteraceae</taxon>
        <taxon>Geomesophilobacter</taxon>
    </lineage>
</organism>
<name>A0A8J7M2Z9_9BACT</name>
<feature type="transmembrane region" description="Helical" evidence="1">
    <location>
        <begin position="6"/>
        <end position="21"/>
    </location>
</feature>
<feature type="transmembrane region" description="Helical" evidence="1">
    <location>
        <begin position="100"/>
        <end position="122"/>
    </location>
</feature>
<protein>
    <submittedName>
        <fullName evidence="2">TIGR03987 family protein</fullName>
    </submittedName>
</protein>
<gene>
    <name evidence="2" type="ORF">JFN93_21635</name>
</gene>
<keyword evidence="1" id="KW-1133">Transmembrane helix</keyword>
<dbReference type="NCBIfam" id="TIGR03987">
    <property type="entry name" value="HsmA family protein"/>
    <property type="match status" value="1"/>
</dbReference>
<evidence type="ECO:0000313" key="2">
    <source>
        <dbReference type="EMBL" id="MBJ6727323.1"/>
    </source>
</evidence>
<feature type="transmembrane region" description="Helical" evidence="1">
    <location>
        <begin position="66"/>
        <end position="88"/>
    </location>
</feature>
<dbReference type="EMBL" id="JAEMHM010000022">
    <property type="protein sequence ID" value="MBJ6727323.1"/>
    <property type="molecule type" value="Genomic_DNA"/>
</dbReference>
<keyword evidence="1" id="KW-0812">Transmembrane</keyword>
<sequence length="126" mass="14234">MLLQAVIWMNLALIFYTWAVFSGRKQGLHRKHLIIFGIGLFCDYLGTHQMNVFAHTFGKAPEWHNITGIASLSGMAFHFLLALIASLAQRTESVNRVFHRVSLSIYSCWLVAFFSGAISGMMRMHG</sequence>